<dbReference type="AlphaFoldDB" id="A0A2N5E901"/>
<evidence type="ECO:0000313" key="9">
    <source>
        <dbReference type="EMBL" id="PLR38374.1"/>
    </source>
</evidence>
<keyword evidence="6" id="KW-0742">SOS response</keyword>
<dbReference type="RefSeq" id="WP_101823271.1">
    <property type="nucleotide sequence ID" value="NZ_PJZH01000003.1"/>
</dbReference>
<reference evidence="9 10" key="1">
    <citation type="submission" date="2017-12" db="EMBL/GenBank/DDBJ databases">
        <title>Characterization of six clinical isolates of Enterochimera gen. nov., a novel genus of the Yersiniaciae family and the three species Enterochimera arupensis sp. nov., Enterochimera coloradensis sp. nov, and Enterochimera californica sp. nov.</title>
        <authorList>
            <person name="Rossi A."/>
            <person name="Fisher M."/>
        </authorList>
    </citation>
    <scope>NUCLEOTIDE SEQUENCE [LARGE SCALE GENOMIC DNA]</scope>
    <source>
        <strain evidence="10">2016-Iso4</strain>
    </source>
</reference>
<dbReference type="PANTHER" id="PTHR33516:SF2">
    <property type="entry name" value="LEXA REPRESSOR-RELATED"/>
    <property type="match status" value="1"/>
</dbReference>
<dbReference type="InterPro" id="IPR050077">
    <property type="entry name" value="LexA_repressor"/>
</dbReference>
<dbReference type="InterPro" id="IPR036286">
    <property type="entry name" value="LexA/Signal_pep-like_sf"/>
</dbReference>
<comment type="similarity">
    <text evidence="1 7">Belongs to the peptidase S24 family.</text>
</comment>
<evidence type="ECO:0000256" key="1">
    <source>
        <dbReference type="ARBA" id="ARBA00007484"/>
    </source>
</evidence>
<dbReference type="GO" id="GO:0016787">
    <property type="term" value="F:hydrolase activity"/>
    <property type="evidence" value="ECO:0007669"/>
    <property type="project" value="UniProtKB-KW"/>
</dbReference>
<proteinExistence type="inferred from homology"/>
<evidence type="ECO:0000256" key="6">
    <source>
        <dbReference type="ARBA" id="ARBA00023236"/>
    </source>
</evidence>
<gene>
    <name evidence="9" type="ORF">CYR32_05075</name>
</gene>
<protein>
    <submittedName>
        <fullName evidence="9">UV protection and mutation protein</fullName>
    </submittedName>
</protein>
<evidence type="ECO:0000256" key="2">
    <source>
        <dbReference type="ARBA" id="ARBA00022763"/>
    </source>
</evidence>
<evidence type="ECO:0000256" key="3">
    <source>
        <dbReference type="ARBA" id="ARBA00022801"/>
    </source>
</evidence>
<evidence type="ECO:0000256" key="5">
    <source>
        <dbReference type="ARBA" id="ARBA00023204"/>
    </source>
</evidence>
<dbReference type="InterPro" id="IPR015927">
    <property type="entry name" value="Peptidase_S24_S26A/B/C"/>
</dbReference>
<evidence type="ECO:0000256" key="4">
    <source>
        <dbReference type="ARBA" id="ARBA00022813"/>
    </source>
</evidence>
<evidence type="ECO:0000313" key="10">
    <source>
        <dbReference type="Proteomes" id="UP000234503"/>
    </source>
</evidence>
<dbReference type="Proteomes" id="UP000234503">
    <property type="component" value="Unassembled WGS sequence"/>
</dbReference>
<dbReference type="GO" id="GO:0009432">
    <property type="term" value="P:SOS response"/>
    <property type="evidence" value="ECO:0007669"/>
    <property type="project" value="UniProtKB-KW"/>
</dbReference>
<dbReference type="Gene3D" id="2.10.109.10">
    <property type="entry name" value="Umud Fragment, subunit A"/>
    <property type="match status" value="1"/>
</dbReference>
<name>A0A2N5E901_9GAMM</name>
<dbReference type="GO" id="GO:0006355">
    <property type="term" value="P:regulation of DNA-templated transcription"/>
    <property type="evidence" value="ECO:0007669"/>
    <property type="project" value="InterPro"/>
</dbReference>
<keyword evidence="2" id="KW-0227">DNA damage</keyword>
<dbReference type="PRINTS" id="PR00726">
    <property type="entry name" value="LEXASERPTASE"/>
</dbReference>
<dbReference type="NCBIfam" id="NF007621">
    <property type="entry name" value="PRK10276.1"/>
    <property type="match status" value="1"/>
</dbReference>
<sequence length="147" mass="16072">MQFIKAVLQADEAFSAHFNVVIPAGFPSPAADFVEERIDLNKLLIRHPSATYFLRVAGDSMIDANVRDGDLVMVDSALTAADGDIVIAAIDGEFTIKCLQTRPFWALVPMNPAYTPIVIRDGQDLHIFGVVTYIISPAASRHYVRPG</sequence>
<evidence type="ECO:0000259" key="8">
    <source>
        <dbReference type="Pfam" id="PF00717"/>
    </source>
</evidence>
<keyword evidence="4 7" id="KW-0068">Autocatalytic cleavage</keyword>
<dbReference type="PANTHER" id="PTHR33516">
    <property type="entry name" value="LEXA REPRESSOR"/>
    <property type="match status" value="1"/>
</dbReference>
<organism evidence="9 10">
    <name type="scientific">Chimaeribacter coloradensis</name>
    <dbReference type="NCBI Taxonomy" id="2060068"/>
    <lineage>
        <taxon>Bacteria</taxon>
        <taxon>Pseudomonadati</taxon>
        <taxon>Pseudomonadota</taxon>
        <taxon>Gammaproteobacteria</taxon>
        <taxon>Enterobacterales</taxon>
        <taxon>Yersiniaceae</taxon>
        <taxon>Chimaeribacter</taxon>
    </lineage>
</organism>
<dbReference type="Pfam" id="PF00717">
    <property type="entry name" value="Peptidase_S24"/>
    <property type="match status" value="1"/>
</dbReference>
<keyword evidence="5" id="KW-0234">DNA repair</keyword>
<dbReference type="InterPro" id="IPR039418">
    <property type="entry name" value="LexA-like"/>
</dbReference>
<dbReference type="InterPro" id="IPR006197">
    <property type="entry name" value="Peptidase_S24_LexA"/>
</dbReference>
<dbReference type="GO" id="GO:0003677">
    <property type="term" value="F:DNA binding"/>
    <property type="evidence" value="ECO:0007669"/>
    <property type="project" value="InterPro"/>
</dbReference>
<accession>A0A2N5E901</accession>
<evidence type="ECO:0000256" key="7">
    <source>
        <dbReference type="RuleBase" id="RU003991"/>
    </source>
</evidence>
<keyword evidence="10" id="KW-1185">Reference proteome</keyword>
<keyword evidence="3 7" id="KW-0378">Hydrolase</keyword>
<dbReference type="CDD" id="cd06529">
    <property type="entry name" value="S24_LexA-like"/>
    <property type="match status" value="1"/>
</dbReference>
<dbReference type="GO" id="GO:0006281">
    <property type="term" value="P:DNA repair"/>
    <property type="evidence" value="ECO:0007669"/>
    <property type="project" value="UniProtKB-KW"/>
</dbReference>
<comment type="caution">
    <text evidence="9">The sequence shown here is derived from an EMBL/GenBank/DDBJ whole genome shotgun (WGS) entry which is preliminary data.</text>
</comment>
<feature type="domain" description="Peptidase S24/S26A/S26B/S26C" evidence="8">
    <location>
        <begin position="22"/>
        <end position="131"/>
    </location>
</feature>
<dbReference type="EMBL" id="PJZH01000003">
    <property type="protein sequence ID" value="PLR38374.1"/>
    <property type="molecule type" value="Genomic_DNA"/>
</dbReference>
<dbReference type="SUPFAM" id="SSF51306">
    <property type="entry name" value="LexA/Signal peptidase"/>
    <property type="match status" value="1"/>
</dbReference>
<dbReference type="OrthoDB" id="9787787at2"/>